<reference evidence="1 2" key="1">
    <citation type="submission" date="2015-01" db="EMBL/GenBank/DDBJ databases">
        <title>Comparative genomics of the lactic acid bacteria isolated from the honey bee gut.</title>
        <authorList>
            <person name="Ellegaard K.M."/>
            <person name="Tamarit D."/>
            <person name="Javelind E."/>
            <person name="Olofsson T."/>
            <person name="Andersson S.G."/>
            <person name="Vasquez A."/>
        </authorList>
    </citation>
    <scope>NUCLEOTIDE SEQUENCE [LARGE SCALE GENOMIC DNA]</scope>
    <source>
        <strain evidence="1 2">Bin4</strain>
    </source>
</reference>
<name>A0A0F4M0H6_9LACO</name>
<dbReference type="Proteomes" id="UP000033558">
    <property type="component" value="Unassembled WGS sequence"/>
</dbReference>
<dbReference type="EMBL" id="JXJQ01000001">
    <property type="protein sequence ID" value="KJY63351.1"/>
    <property type="molecule type" value="Genomic_DNA"/>
</dbReference>
<dbReference type="AlphaFoldDB" id="A0A0F4M0H6"/>
<comment type="caution">
    <text evidence="1">The sequence shown here is derived from an EMBL/GenBank/DDBJ whole genome shotgun (WGS) entry which is preliminary data.</text>
</comment>
<accession>A0A0F4M0H6</accession>
<protein>
    <submittedName>
        <fullName evidence="1">Uncharacterized protein</fullName>
    </submittedName>
</protein>
<evidence type="ECO:0000313" key="1">
    <source>
        <dbReference type="EMBL" id="KJY63351.1"/>
    </source>
</evidence>
<keyword evidence="2" id="KW-1185">Reference proteome</keyword>
<organism evidence="1 2">
    <name type="scientific">Bombilactobacillus mellifer</name>
    <dbReference type="NCBI Taxonomy" id="1218492"/>
    <lineage>
        <taxon>Bacteria</taxon>
        <taxon>Bacillati</taxon>
        <taxon>Bacillota</taxon>
        <taxon>Bacilli</taxon>
        <taxon>Lactobacillales</taxon>
        <taxon>Lactobacillaceae</taxon>
        <taxon>Bombilactobacillus</taxon>
    </lineage>
</organism>
<gene>
    <name evidence="1" type="ORF">JG30_00300</name>
</gene>
<sequence>MLSHPKVRSNVKQLDHKSCHAAKGYRLFELRYQLIHHIKCLSIKKIAAQQPNLPQQQLTLDLKERKSITTPLLVCLGNCVLQMISSLSAKFFQNDFLVMCPNPVNR</sequence>
<dbReference type="HOGENOM" id="CLU_2219787_0_0_9"/>
<evidence type="ECO:0000313" key="2">
    <source>
        <dbReference type="Proteomes" id="UP000033558"/>
    </source>
</evidence>
<proteinExistence type="predicted"/>